<evidence type="ECO:0000313" key="3">
    <source>
        <dbReference type="Proteomes" id="UP000054097"/>
    </source>
</evidence>
<keyword evidence="1" id="KW-0732">Signal</keyword>
<dbReference type="HOGENOM" id="CLU_1960927_0_0_1"/>
<dbReference type="EMBL" id="KN824280">
    <property type="protein sequence ID" value="KIM32498.1"/>
    <property type="molecule type" value="Genomic_DNA"/>
</dbReference>
<feature type="signal peptide" evidence="1">
    <location>
        <begin position="1"/>
        <end position="20"/>
    </location>
</feature>
<evidence type="ECO:0000256" key="1">
    <source>
        <dbReference type="SAM" id="SignalP"/>
    </source>
</evidence>
<dbReference type="AlphaFoldDB" id="A0A0C2X2K4"/>
<feature type="chain" id="PRO_5002170549" evidence="1">
    <location>
        <begin position="21"/>
        <end position="128"/>
    </location>
</feature>
<organism evidence="2 3">
    <name type="scientific">Serendipita vermifera MAFF 305830</name>
    <dbReference type="NCBI Taxonomy" id="933852"/>
    <lineage>
        <taxon>Eukaryota</taxon>
        <taxon>Fungi</taxon>
        <taxon>Dikarya</taxon>
        <taxon>Basidiomycota</taxon>
        <taxon>Agaricomycotina</taxon>
        <taxon>Agaricomycetes</taxon>
        <taxon>Sebacinales</taxon>
        <taxon>Serendipitaceae</taxon>
        <taxon>Serendipita</taxon>
    </lineage>
</organism>
<accession>A0A0C2X2K4</accession>
<reference evidence="2 3" key="1">
    <citation type="submission" date="2014-04" db="EMBL/GenBank/DDBJ databases">
        <authorList>
            <consortium name="DOE Joint Genome Institute"/>
            <person name="Kuo A."/>
            <person name="Zuccaro A."/>
            <person name="Kohler A."/>
            <person name="Nagy L.G."/>
            <person name="Floudas D."/>
            <person name="Copeland A."/>
            <person name="Barry K.W."/>
            <person name="Cichocki N."/>
            <person name="Veneault-Fourrey C."/>
            <person name="LaButti K."/>
            <person name="Lindquist E.A."/>
            <person name="Lipzen A."/>
            <person name="Lundell T."/>
            <person name="Morin E."/>
            <person name="Murat C."/>
            <person name="Sun H."/>
            <person name="Tunlid A."/>
            <person name="Henrissat B."/>
            <person name="Grigoriev I.V."/>
            <person name="Hibbett D.S."/>
            <person name="Martin F."/>
            <person name="Nordberg H.P."/>
            <person name="Cantor M.N."/>
            <person name="Hua S.X."/>
        </authorList>
    </citation>
    <scope>NUCLEOTIDE SEQUENCE [LARGE SCALE GENOMIC DNA]</scope>
    <source>
        <strain evidence="2 3">MAFF 305830</strain>
    </source>
</reference>
<dbReference type="PROSITE" id="PS51257">
    <property type="entry name" value="PROKAR_LIPOPROTEIN"/>
    <property type="match status" value="1"/>
</dbReference>
<reference evidence="3" key="2">
    <citation type="submission" date="2015-01" db="EMBL/GenBank/DDBJ databases">
        <title>Evolutionary Origins and Diversification of the Mycorrhizal Mutualists.</title>
        <authorList>
            <consortium name="DOE Joint Genome Institute"/>
            <consortium name="Mycorrhizal Genomics Consortium"/>
            <person name="Kohler A."/>
            <person name="Kuo A."/>
            <person name="Nagy L.G."/>
            <person name="Floudas D."/>
            <person name="Copeland A."/>
            <person name="Barry K.W."/>
            <person name="Cichocki N."/>
            <person name="Veneault-Fourrey C."/>
            <person name="LaButti K."/>
            <person name="Lindquist E.A."/>
            <person name="Lipzen A."/>
            <person name="Lundell T."/>
            <person name="Morin E."/>
            <person name="Murat C."/>
            <person name="Riley R."/>
            <person name="Ohm R."/>
            <person name="Sun H."/>
            <person name="Tunlid A."/>
            <person name="Henrissat B."/>
            <person name="Grigoriev I.V."/>
            <person name="Hibbett D.S."/>
            <person name="Martin F."/>
        </authorList>
    </citation>
    <scope>NUCLEOTIDE SEQUENCE [LARGE SCALE GENOMIC DNA]</scope>
    <source>
        <strain evidence="3">MAFF 305830</strain>
    </source>
</reference>
<proteinExistence type="predicted"/>
<evidence type="ECO:0000313" key="2">
    <source>
        <dbReference type="EMBL" id="KIM32498.1"/>
    </source>
</evidence>
<gene>
    <name evidence="2" type="ORF">M408DRAFT_219910</name>
</gene>
<keyword evidence="3" id="KW-1185">Reference proteome</keyword>
<dbReference type="Proteomes" id="UP000054097">
    <property type="component" value="Unassembled WGS sequence"/>
</dbReference>
<protein>
    <submittedName>
        <fullName evidence="2">Uncharacterized protein</fullName>
    </submittedName>
</protein>
<sequence>MRSHLFSLAVLPLVSQVVTAAACRPLASDTYTVLSTTCIYACNPTPTPTVTYTALSTITIAQSLPCPEITTEPGPGKVKRVGTAVSFCPPTTVTSVSTVVCTSCPGTTTAKATTQTSVTTVTKYKSCP</sequence>
<name>A0A0C2X2K4_SERVB</name>